<dbReference type="EMBL" id="RCHS01002879">
    <property type="protein sequence ID" value="RMX45139.1"/>
    <property type="molecule type" value="Genomic_DNA"/>
</dbReference>
<gene>
    <name evidence="2" type="ORF">pdam_00016504</name>
</gene>
<accession>A0A3M6TV34</accession>
<feature type="region of interest" description="Disordered" evidence="1">
    <location>
        <begin position="94"/>
        <end position="116"/>
    </location>
</feature>
<reference evidence="2 3" key="1">
    <citation type="journal article" date="2018" name="Sci. Rep.">
        <title>Comparative analysis of the Pocillopora damicornis genome highlights role of immune system in coral evolution.</title>
        <authorList>
            <person name="Cunning R."/>
            <person name="Bay R.A."/>
            <person name="Gillette P."/>
            <person name="Baker A.C."/>
            <person name="Traylor-Knowles N."/>
        </authorList>
    </citation>
    <scope>NUCLEOTIDE SEQUENCE [LARGE SCALE GENOMIC DNA]</scope>
    <source>
        <strain evidence="2">RSMAS</strain>
        <tissue evidence="2">Whole animal</tissue>
    </source>
</reference>
<dbReference type="PANTHER" id="PTHR47642:SF5">
    <property type="entry name" value="ATP-DEPENDENT DNA HELICASE"/>
    <property type="match status" value="1"/>
</dbReference>
<proteinExistence type="predicted"/>
<keyword evidence="3" id="KW-1185">Reference proteome</keyword>
<organism evidence="2 3">
    <name type="scientific">Pocillopora damicornis</name>
    <name type="common">Cauliflower coral</name>
    <name type="synonym">Millepora damicornis</name>
    <dbReference type="NCBI Taxonomy" id="46731"/>
    <lineage>
        <taxon>Eukaryota</taxon>
        <taxon>Metazoa</taxon>
        <taxon>Cnidaria</taxon>
        <taxon>Anthozoa</taxon>
        <taxon>Hexacorallia</taxon>
        <taxon>Scleractinia</taxon>
        <taxon>Astrocoeniina</taxon>
        <taxon>Pocilloporidae</taxon>
        <taxon>Pocillopora</taxon>
    </lineage>
</organism>
<dbReference type="PANTHER" id="PTHR47642">
    <property type="entry name" value="ATP-DEPENDENT DNA HELICASE"/>
    <property type="match status" value="1"/>
</dbReference>
<evidence type="ECO:0000313" key="2">
    <source>
        <dbReference type="EMBL" id="RMX45139.1"/>
    </source>
</evidence>
<name>A0A3M6TV34_POCDA</name>
<dbReference type="AlphaFoldDB" id="A0A3M6TV34"/>
<sequence>MSFKGHKRKITMSGCSENILWSCLKDNIKIKGAVCNVPVECDQTCDRFPCPPDRSKLIQQVLNWLKVHNPLYKDLIIVADITNIDSNLTALQNDADDDDTHQQVTSNNVTTDSDPALEYDARENDKLNSNVEENDDPLNECRASVCKTCSESINTKLSNSEQSIGNEVYSIAPREKTHPVSFMLDKQCEELAFPLDMGTQKNDKLQFHHGRFATNPENLFFAQFIIEQKKSLNTFSIELKHSLLKCCSLVLIKPIVNAANEAKAGNTNIRDGLRKIGAAFLSTREVSSQECVYRCMPELWLRKIFPATTKQELSDLDDDSTDIFKSNITEHYCNRPASVPAAGNICLAQFATYHIMDYRKENIETIDAQPEVLTDDIIEIQHSNSNSKKSKLLSYIIDQIKENNLNCFSIIYLCYISHGGMNLTSLEVIIHVSKFNELGAQDIVEHNRAIFEPDSEAVTEALEWLRNNHGTAIHSYDPINDQENAELQLEFQDESSADEVFNEQVPLQLAANFQTTENCGPSAITLLNQPTEISHDQLCQSVGSLNNMQCKAYDRLIIIDKISMVCNTTLLHIHQQLKETFDDNYSQLFAGTSIIALVDQHNNTKLAQIPKPMFTLKVTDQYPNNVNKQDIDTVLARGRSEIGGLDYELTLKETTKVMPTANIDISDRLINSQIGTANSQDICHSKCPKAINNIH</sequence>
<feature type="compositionally biased region" description="Polar residues" evidence="1">
    <location>
        <begin position="102"/>
        <end position="113"/>
    </location>
</feature>
<dbReference type="InterPro" id="IPR051055">
    <property type="entry name" value="PIF1_helicase"/>
</dbReference>
<protein>
    <recommendedName>
        <fullName evidence="4">ATP-dependent DNA helicase</fullName>
    </recommendedName>
</protein>
<evidence type="ECO:0000256" key="1">
    <source>
        <dbReference type="SAM" id="MobiDB-lite"/>
    </source>
</evidence>
<evidence type="ECO:0008006" key="4">
    <source>
        <dbReference type="Google" id="ProtNLM"/>
    </source>
</evidence>
<comment type="caution">
    <text evidence="2">The sequence shown here is derived from an EMBL/GenBank/DDBJ whole genome shotgun (WGS) entry which is preliminary data.</text>
</comment>
<evidence type="ECO:0000313" key="3">
    <source>
        <dbReference type="Proteomes" id="UP000275408"/>
    </source>
</evidence>
<dbReference type="Proteomes" id="UP000275408">
    <property type="component" value="Unassembled WGS sequence"/>
</dbReference>